<feature type="transmembrane region" description="Helical" evidence="7">
    <location>
        <begin position="12"/>
        <end position="35"/>
    </location>
</feature>
<evidence type="ECO:0000256" key="4">
    <source>
        <dbReference type="ARBA" id="ARBA00022692"/>
    </source>
</evidence>
<feature type="transmembrane region" description="Helical" evidence="7">
    <location>
        <begin position="349"/>
        <end position="367"/>
    </location>
</feature>
<keyword evidence="10" id="KW-1185">Reference proteome</keyword>
<accession>A0A0D0GWB2</accession>
<proteinExistence type="predicted"/>
<dbReference type="GO" id="GO:0005886">
    <property type="term" value="C:plasma membrane"/>
    <property type="evidence" value="ECO:0007669"/>
    <property type="project" value="UniProtKB-SubCell"/>
</dbReference>
<keyword evidence="3" id="KW-1003">Cell membrane</keyword>
<reference evidence="9 10" key="1">
    <citation type="submission" date="2015-01" db="EMBL/GenBank/DDBJ databases">
        <title>Genome sequence of Anoxybacillus ayderensis strain AB04.</title>
        <authorList>
            <person name="Belduz A.O."/>
            <person name="Canakci S."/>
            <person name="Chan K.-G."/>
            <person name="Kahar U.M."/>
            <person name="Yaakob A.S."/>
            <person name="Chan C.S."/>
            <person name="Goh K.M."/>
        </authorList>
    </citation>
    <scope>NUCLEOTIDE SEQUENCE [LARGE SCALE GENOMIC DNA]</scope>
    <source>
        <strain evidence="9 10">AB04</strain>
    </source>
</reference>
<dbReference type="InterPro" id="IPR036259">
    <property type="entry name" value="MFS_trans_sf"/>
</dbReference>
<evidence type="ECO:0000313" key="9">
    <source>
        <dbReference type="EMBL" id="KIP20056.1"/>
    </source>
</evidence>
<feature type="transmembrane region" description="Helical" evidence="7">
    <location>
        <begin position="309"/>
        <end position="328"/>
    </location>
</feature>
<feature type="transmembrane region" description="Helical" evidence="7">
    <location>
        <begin position="137"/>
        <end position="163"/>
    </location>
</feature>
<dbReference type="Pfam" id="PF05977">
    <property type="entry name" value="MFS_3"/>
    <property type="match status" value="1"/>
</dbReference>
<dbReference type="PANTHER" id="PTHR23513:SF11">
    <property type="entry name" value="STAPHYLOFERRIN A TRANSPORTER"/>
    <property type="match status" value="1"/>
</dbReference>
<sequence>MRIQNRKSFLKYAVGLFLATFGSGVYFIASTWMLYDLTGDATYTGLFVGIGFLPGLLLNLFFGTIIDRFNRKLLAILSNLVVTAATGIFLGLMQIGILHAWTIIGLHIIVQLSVSLYRPATQAFLAEIFDKNELPKVYSYTGAIGETGSLIGATLGGIILSFINPKYAILFNGIAFLASGILLFLIPHVNQEKVLNSKLKKSSVIADFIDGFQYLKAHPFLIQLFVIMFVGQLVLHSSNGLLSIYVADFLKKSTSLYGILQSTLSIGNIVGGVLTTWFLLTFKNRISIYSLTTVFIGLFLLTFGSYLPLAFTGVFLIGLGTTWLRVLMQSIQQIVTDKTYHGRMASYRMVINQGSVVVGAPILGVIAEKYGANVSYGVLLIPVFMVLLFAVYFAKQKQFVNVIQSITQKEKKQNAG</sequence>
<feature type="domain" description="Major facilitator superfamily (MFS) profile" evidence="8">
    <location>
        <begin position="8"/>
        <end position="398"/>
    </location>
</feature>
<feature type="transmembrane region" description="Helical" evidence="7">
    <location>
        <begin position="41"/>
        <end position="61"/>
    </location>
</feature>
<dbReference type="PANTHER" id="PTHR23513">
    <property type="entry name" value="INTEGRAL MEMBRANE EFFLUX PROTEIN-RELATED"/>
    <property type="match status" value="1"/>
</dbReference>
<feature type="transmembrane region" description="Helical" evidence="7">
    <location>
        <begin position="220"/>
        <end position="247"/>
    </location>
</feature>
<gene>
    <name evidence="9" type="ORF">JV16_02786</name>
</gene>
<feature type="transmembrane region" description="Helical" evidence="7">
    <location>
        <begin position="259"/>
        <end position="279"/>
    </location>
</feature>
<evidence type="ECO:0000256" key="2">
    <source>
        <dbReference type="ARBA" id="ARBA00022448"/>
    </source>
</evidence>
<evidence type="ECO:0000313" key="10">
    <source>
        <dbReference type="Proteomes" id="UP000032047"/>
    </source>
</evidence>
<dbReference type="GO" id="GO:0022857">
    <property type="term" value="F:transmembrane transporter activity"/>
    <property type="evidence" value="ECO:0007669"/>
    <property type="project" value="InterPro"/>
</dbReference>
<name>A0A0D0GWB2_9BACL</name>
<dbReference type="Gene3D" id="1.20.1250.20">
    <property type="entry name" value="MFS general substrate transporter like domains"/>
    <property type="match status" value="1"/>
</dbReference>
<organism evidence="9 10">
    <name type="scientific">Anoxybacillus ayderensis</name>
    <dbReference type="NCBI Taxonomy" id="265546"/>
    <lineage>
        <taxon>Bacteria</taxon>
        <taxon>Bacillati</taxon>
        <taxon>Bacillota</taxon>
        <taxon>Bacilli</taxon>
        <taxon>Bacillales</taxon>
        <taxon>Anoxybacillaceae</taxon>
        <taxon>Anoxybacillus</taxon>
    </lineage>
</organism>
<dbReference type="InterPro" id="IPR020846">
    <property type="entry name" value="MFS_dom"/>
</dbReference>
<dbReference type="Proteomes" id="UP000032047">
    <property type="component" value="Unassembled WGS sequence"/>
</dbReference>
<dbReference type="AlphaFoldDB" id="A0A0D0GWB2"/>
<feature type="transmembrane region" description="Helical" evidence="7">
    <location>
        <begin position="373"/>
        <end position="394"/>
    </location>
</feature>
<dbReference type="RefSeq" id="WP_052481270.1">
    <property type="nucleotide sequence ID" value="NZ_JXTG01000027.1"/>
</dbReference>
<dbReference type="CDD" id="cd06173">
    <property type="entry name" value="MFS_MefA_like"/>
    <property type="match status" value="1"/>
</dbReference>
<dbReference type="SUPFAM" id="SSF103473">
    <property type="entry name" value="MFS general substrate transporter"/>
    <property type="match status" value="1"/>
</dbReference>
<evidence type="ECO:0000259" key="8">
    <source>
        <dbReference type="PROSITE" id="PS50850"/>
    </source>
</evidence>
<evidence type="ECO:0000256" key="6">
    <source>
        <dbReference type="ARBA" id="ARBA00023136"/>
    </source>
</evidence>
<feature type="transmembrane region" description="Helical" evidence="7">
    <location>
        <begin position="73"/>
        <end position="92"/>
    </location>
</feature>
<feature type="transmembrane region" description="Helical" evidence="7">
    <location>
        <begin position="169"/>
        <end position="190"/>
    </location>
</feature>
<keyword evidence="5 7" id="KW-1133">Transmembrane helix</keyword>
<protein>
    <submittedName>
        <fullName evidence="9">Enterobactin exporter EntS</fullName>
    </submittedName>
</protein>
<keyword evidence="6 7" id="KW-0472">Membrane</keyword>
<dbReference type="PROSITE" id="PS50850">
    <property type="entry name" value="MFS"/>
    <property type="match status" value="1"/>
</dbReference>
<comment type="subcellular location">
    <subcellularLocation>
        <location evidence="1">Cell membrane</location>
        <topology evidence="1">Multi-pass membrane protein</topology>
    </subcellularLocation>
</comment>
<dbReference type="PATRIC" id="fig|265546.4.peg.2787"/>
<comment type="caution">
    <text evidence="9">The sequence shown here is derived from an EMBL/GenBank/DDBJ whole genome shotgun (WGS) entry which is preliminary data.</text>
</comment>
<evidence type="ECO:0000256" key="1">
    <source>
        <dbReference type="ARBA" id="ARBA00004651"/>
    </source>
</evidence>
<evidence type="ECO:0000256" key="7">
    <source>
        <dbReference type="SAM" id="Phobius"/>
    </source>
</evidence>
<keyword evidence="2" id="KW-0813">Transport</keyword>
<dbReference type="EMBL" id="JXTG01000027">
    <property type="protein sequence ID" value="KIP20056.1"/>
    <property type="molecule type" value="Genomic_DNA"/>
</dbReference>
<keyword evidence="4 7" id="KW-0812">Transmembrane</keyword>
<dbReference type="InterPro" id="IPR010290">
    <property type="entry name" value="TM_effector"/>
</dbReference>
<evidence type="ECO:0000256" key="3">
    <source>
        <dbReference type="ARBA" id="ARBA00022475"/>
    </source>
</evidence>
<evidence type="ECO:0000256" key="5">
    <source>
        <dbReference type="ARBA" id="ARBA00022989"/>
    </source>
</evidence>